<dbReference type="InterPro" id="IPR027961">
    <property type="entry name" value="DUF4442"/>
</dbReference>
<sequence>MREPNTQQPLTQAPITQPSIKQGMTSVTTDVKTQPGGAYSAAFGHIDPAAPDYDEIRRVCTTLVPFGNHAGVRVTEIGPERAVVEVPDAEHLTNHMGTVHAGALFLAADIAGAAAFLGAAATRLHTIRRFVLRDSRTAFRKPAIGRIRAIGLIDERAIREVLAAEGELRMDVDGKALMYDDADVLVAKATFDYVVDVATGADQER</sequence>
<evidence type="ECO:0008006" key="4">
    <source>
        <dbReference type="Google" id="ProtNLM"/>
    </source>
</evidence>
<proteinExistence type="predicted"/>
<reference evidence="2 3" key="1">
    <citation type="submission" date="2009-02" db="EMBL/GenBank/DDBJ databases">
        <title>Annotation of Streptomyces hygroscopicus strain ATCC 53653.</title>
        <authorList>
            <consortium name="The Broad Institute Genome Sequencing Platform"/>
            <consortium name="Broad Institute Microbial Sequencing Center"/>
            <person name="Fischbach M."/>
            <person name="Godfrey P."/>
            <person name="Ward D."/>
            <person name="Young S."/>
            <person name="Zeng Q."/>
            <person name="Koehrsen M."/>
            <person name="Alvarado L."/>
            <person name="Berlin A.M."/>
            <person name="Bochicchio J."/>
            <person name="Borenstein D."/>
            <person name="Chapman S.B."/>
            <person name="Chen Z."/>
            <person name="Engels R."/>
            <person name="Freedman E."/>
            <person name="Gellesch M."/>
            <person name="Goldberg J."/>
            <person name="Griggs A."/>
            <person name="Gujja S."/>
            <person name="Heilman E.R."/>
            <person name="Heiman D.I."/>
            <person name="Hepburn T.A."/>
            <person name="Howarth C."/>
            <person name="Jen D."/>
            <person name="Larson L."/>
            <person name="Lewis B."/>
            <person name="Mehta T."/>
            <person name="Park D."/>
            <person name="Pearson M."/>
            <person name="Richards J."/>
            <person name="Roberts A."/>
            <person name="Saif S."/>
            <person name="Shea T.D."/>
            <person name="Shenoy N."/>
            <person name="Sisk P."/>
            <person name="Stolte C."/>
            <person name="Sykes S.N."/>
            <person name="Thomson T."/>
            <person name="Walk T."/>
            <person name="White J."/>
            <person name="Yandava C."/>
            <person name="Straight P."/>
            <person name="Clardy J."/>
            <person name="Hung D."/>
            <person name="Kolter R."/>
            <person name="Mekalanos J."/>
            <person name="Walker S."/>
            <person name="Walsh C.T."/>
            <person name="Wieland-Brown L.C."/>
            <person name="Haas B."/>
            <person name="Nusbaum C."/>
            <person name="Birren B."/>
        </authorList>
    </citation>
    <scope>NUCLEOTIDE SEQUENCE [LARGE SCALE GENOMIC DNA]</scope>
    <source>
        <strain evidence="2 3">ATCC 53653</strain>
    </source>
</reference>
<accession>D9WQE6</accession>
<dbReference type="HOGENOM" id="CLU_112070_1_0_11"/>
<evidence type="ECO:0000256" key="1">
    <source>
        <dbReference type="SAM" id="MobiDB-lite"/>
    </source>
</evidence>
<dbReference type="Gene3D" id="3.10.129.10">
    <property type="entry name" value="Hotdog Thioesterase"/>
    <property type="match status" value="1"/>
</dbReference>
<dbReference type="Proteomes" id="UP000003963">
    <property type="component" value="Unassembled WGS sequence"/>
</dbReference>
<feature type="region of interest" description="Disordered" evidence="1">
    <location>
        <begin position="1"/>
        <end position="27"/>
    </location>
</feature>
<gene>
    <name evidence="2" type="ORF">SSOG_07793</name>
</gene>
<keyword evidence="3" id="KW-1185">Reference proteome</keyword>
<protein>
    <recommendedName>
        <fullName evidence="4">DUF4442 domain-containing protein</fullName>
    </recommendedName>
</protein>
<dbReference type="STRING" id="457427.SSOG_07793"/>
<name>D9WQE6_9ACTN</name>
<dbReference type="EMBL" id="GG657754">
    <property type="protein sequence ID" value="EFL28079.1"/>
    <property type="molecule type" value="Genomic_DNA"/>
</dbReference>
<dbReference type="SUPFAM" id="SSF54637">
    <property type="entry name" value="Thioesterase/thiol ester dehydrase-isomerase"/>
    <property type="match status" value="1"/>
</dbReference>
<dbReference type="AlphaFoldDB" id="D9WQE6"/>
<dbReference type="InterPro" id="IPR029069">
    <property type="entry name" value="HotDog_dom_sf"/>
</dbReference>
<evidence type="ECO:0000313" key="3">
    <source>
        <dbReference type="Proteomes" id="UP000003963"/>
    </source>
</evidence>
<organism evidence="2 3">
    <name type="scientific">Streptomyces himastatinicus ATCC 53653</name>
    <dbReference type="NCBI Taxonomy" id="457427"/>
    <lineage>
        <taxon>Bacteria</taxon>
        <taxon>Bacillati</taxon>
        <taxon>Actinomycetota</taxon>
        <taxon>Actinomycetes</taxon>
        <taxon>Kitasatosporales</taxon>
        <taxon>Streptomycetaceae</taxon>
        <taxon>Streptomyces</taxon>
        <taxon>Streptomyces violaceusniger group</taxon>
    </lineage>
</organism>
<evidence type="ECO:0000313" key="2">
    <source>
        <dbReference type="EMBL" id="EFL28079.1"/>
    </source>
</evidence>
<dbReference type="Pfam" id="PF14539">
    <property type="entry name" value="DUF4442"/>
    <property type="match status" value="1"/>
</dbReference>